<comment type="caution">
    <text evidence="4">The sequence shown here is derived from an EMBL/GenBank/DDBJ whole genome shotgun (WGS) entry which is preliminary data.</text>
</comment>
<protein>
    <submittedName>
        <fullName evidence="4">ATP-binding protein</fullName>
    </submittedName>
</protein>
<dbReference type="PANTHER" id="PTHR41259">
    <property type="entry name" value="DOUBLE-STRAND BREAK REPAIR RAD50 ATPASE, PUTATIVE-RELATED"/>
    <property type="match status" value="1"/>
</dbReference>
<evidence type="ECO:0000256" key="2">
    <source>
        <dbReference type="SAM" id="Phobius"/>
    </source>
</evidence>
<dbReference type="InterPro" id="IPR027417">
    <property type="entry name" value="P-loop_NTPase"/>
</dbReference>
<gene>
    <name evidence="4" type="ORF">ACFSOY_08765</name>
</gene>
<dbReference type="SUPFAM" id="SSF52540">
    <property type="entry name" value="P-loop containing nucleoside triphosphate hydrolases"/>
    <property type="match status" value="1"/>
</dbReference>
<keyword evidence="4" id="KW-0067">ATP-binding</keyword>
<dbReference type="GO" id="GO:0005524">
    <property type="term" value="F:ATP binding"/>
    <property type="evidence" value="ECO:0007669"/>
    <property type="project" value="UniProtKB-KW"/>
</dbReference>
<name>A0ABW4ZXD1_9BACL</name>
<accession>A0ABW4ZXD1</accession>
<dbReference type="Gene3D" id="3.40.50.300">
    <property type="entry name" value="P-loop containing nucleotide triphosphate hydrolases"/>
    <property type="match status" value="2"/>
</dbReference>
<keyword evidence="2" id="KW-1133">Transmembrane helix</keyword>
<keyword evidence="4" id="KW-0547">Nucleotide-binding</keyword>
<dbReference type="EMBL" id="JBHUIO010000005">
    <property type="protein sequence ID" value="MFD2170086.1"/>
    <property type="molecule type" value="Genomic_DNA"/>
</dbReference>
<evidence type="ECO:0000313" key="4">
    <source>
        <dbReference type="EMBL" id="MFD2170086.1"/>
    </source>
</evidence>
<sequence length="843" mass="95312">MKIVRAQIDGFGRYSGVTFEFDEGMNIVYGQNEAGKSTLQQFLLAMLYGMKKPGRKRAVYLDEETKYRPWQGSAYGGILWVEQDGVPYRIERSLRREDEWVRVYRQDTGEEVTKRFAVDANKEVAFAKELIGADRELFVNALCVGPVEERERASWLRDSARHSQGGSGQELIVPEQSRIREAGEAIGKRIEAIGTERATSKPFGLALKGREELRKAYQEALERERAQRDARQTAEEAGAKWQAAVAEEASLREAFAEKLSGYLSLQAARRGQIARRLAQLATALTDSAEHQATEATDELYRDVQQDFLRLMSVKQECDSYHKRLQLLREESESAISYTAQHAGMEEGKLARMEQTANRLEWYEQQTEQAAPAVDESDLQSVRAQLATAKRNLLLSIIATPLTLLLSFWSFYLSGLSLIPLALAAMSYRAVQLRKAEIADWERAVGQEERERAALVAEQERLEAELQQLLAEFGVDTPRQYRQKWGVLANARQHASLYQKQFQWLEGESSRASSERDRVARRLLRLIGRDEDLTLALDPDEVRSEMEAWEADFQASRRRQEQASVWEGERAALNLELQALEKSMQRYQELAAGLDLPPASSAPLASGEVTEAEVESGYESWRSAEREALQQNASFTAANTRYQTLQEGVDASADLLLELERANGEVAQIGEERAALLLAQEIWEEVKEELYQEIAPRFADSLSEVTERITAGRYRQVYLDREEAITTTSPDTGYTVELSSLSSGTMDQITFALGLSLSGWMIPGGEKLPLLLDEPFRRYDDGRLGEVCDVLLHEAASRQIFLFTCREQEVSRFSERGAGTARIVDLSQEKYGMIKADILRAEQR</sequence>
<keyword evidence="1" id="KW-0175">Coiled coil</keyword>
<keyword evidence="2" id="KW-0812">Transmembrane</keyword>
<dbReference type="PANTHER" id="PTHR41259:SF1">
    <property type="entry name" value="DOUBLE-STRAND BREAK REPAIR RAD50 ATPASE, PUTATIVE-RELATED"/>
    <property type="match status" value="1"/>
</dbReference>
<dbReference type="Proteomes" id="UP001597343">
    <property type="component" value="Unassembled WGS sequence"/>
</dbReference>
<reference evidence="5" key="1">
    <citation type="journal article" date="2019" name="Int. J. Syst. Evol. Microbiol.">
        <title>The Global Catalogue of Microorganisms (GCM) 10K type strain sequencing project: providing services to taxonomists for standard genome sequencing and annotation.</title>
        <authorList>
            <consortium name="The Broad Institute Genomics Platform"/>
            <consortium name="The Broad Institute Genome Sequencing Center for Infectious Disease"/>
            <person name="Wu L."/>
            <person name="Ma J."/>
        </authorList>
    </citation>
    <scope>NUCLEOTIDE SEQUENCE [LARGE SCALE GENOMIC DNA]</scope>
    <source>
        <strain evidence="5">CGMCC 1.13574</strain>
    </source>
</reference>
<organism evidence="4 5">
    <name type="scientific">Tumebacillus lipolyticus</name>
    <dbReference type="NCBI Taxonomy" id="1280370"/>
    <lineage>
        <taxon>Bacteria</taxon>
        <taxon>Bacillati</taxon>
        <taxon>Bacillota</taxon>
        <taxon>Bacilli</taxon>
        <taxon>Bacillales</taxon>
        <taxon>Alicyclobacillaceae</taxon>
        <taxon>Tumebacillus</taxon>
    </lineage>
</organism>
<evidence type="ECO:0000259" key="3">
    <source>
        <dbReference type="Pfam" id="PF13476"/>
    </source>
</evidence>
<evidence type="ECO:0000313" key="5">
    <source>
        <dbReference type="Proteomes" id="UP001597343"/>
    </source>
</evidence>
<dbReference type="InterPro" id="IPR038729">
    <property type="entry name" value="Rad50/SbcC_AAA"/>
</dbReference>
<feature type="domain" description="Rad50/SbcC-type AAA" evidence="3">
    <location>
        <begin position="7"/>
        <end position="230"/>
    </location>
</feature>
<evidence type="ECO:0000256" key="1">
    <source>
        <dbReference type="SAM" id="Coils"/>
    </source>
</evidence>
<dbReference type="Pfam" id="PF13476">
    <property type="entry name" value="AAA_23"/>
    <property type="match status" value="1"/>
</dbReference>
<feature type="transmembrane region" description="Helical" evidence="2">
    <location>
        <begin position="392"/>
        <end position="425"/>
    </location>
</feature>
<keyword evidence="5" id="KW-1185">Reference proteome</keyword>
<feature type="coiled-coil region" evidence="1">
    <location>
        <begin position="562"/>
        <end position="589"/>
    </location>
</feature>
<dbReference type="RefSeq" id="WP_386045741.1">
    <property type="nucleotide sequence ID" value="NZ_JBHUIO010000005.1"/>
</dbReference>
<feature type="coiled-coil region" evidence="1">
    <location>
        <begin position="437"/>
        <end position="471"/>
    </location>
</feature>
<keyword evidence="2" id="KW-0472">Membrane</keyword>
<proteinExistence type="predicted"/>